<keyword evidence="3" id="KW-0255">Endonuclease</keyword>
<reference evidence="2" key="1">
    <citation type="journal article" date="2014" name="Int. J. Syst. Evol. Microbiol.">
        <title>Complete genome of a new Firmicutes species belonging to the dominant human colonic microbiota ('Ruminococcus bicirculans') reveals two chromosomes and a selective capacity to utilize plant glucans.</title>
        <authorList>
            <consortium name="NISC Comparative Sequencing Program"/>
            <person name="Wegmann U."/>
            <person name="Louis P."/>
            <person name="Goesmann A."/>
            <person name="Henrissat B."/>
            <person name="Duncan S.H."/>
            <person name="Flint H.J."/>
        </authorList>
    </citation>
    <scope>NUCLEOTIDE SEQUENCE</scope>
    <source>
        <strain evidence="2">NBRC 107710</strain>
    </source>
</reference>
<name>A0A7W6F9C2_9HYPH</name>
<dbReference type="PANTHER" id="PTHR32114:SF2">
    <property type="entry name" value="ABC TRANSPORTER ABCH.3"/>
    <property type="match status" value="1"/>
</dbReference>
<protein>
    <submittedName>
        <fullName evidence="3">5-methylcytosine-specific restriction endonuclease McrA</fullName>
    </submittedName>
</protein>
<evidence type="ECO:0000313" key="3">
    <source>
        <dbReference type="EMBL" id="MBB3905360.1"/>
    </source>
</evidence>
<keyword evidence="3" id="KW-0540">Nuclease</keyword>
<evidence type="ECO:0000313" key="4">
    <source>
        <dbReference type="Proteomes" id="UP000517759"/>
    </source>
</evidence>
<proteinExistence type="predicted"/>
<evidence type="ECO:0000313" key="5">
    <source>
        <dbReference type="Proteomes" id="UP001156881"/>
    </source>
</evidence>
<keyword evidence="5" id="KW-1185">Reference proteome</keyword>
<reference evidence="5" key="2">
    <citation type="journal article" date="2019" name="Int. J. Syst. Evol. Microbiol.">
        <title>The Global Catalogue of Microorganisms (GCM) 10K type strain sequencing project: providing services to taxonomists for standard genome sequencing and annotation.</title>
        <authorList>
            <consortium name="The Broad Institute Genomics Platform"/>
            <consortium name="The Broad Institute Genome Sequencing Center for Infectious Disease"/>
            <person name="Wu L."/>
            <person name="Ma J."/>
        </authorList>
    </citation>
    <scope>NUCLEOTIDE SEQUENCE [LARGE SCALE GENOMIC DNA]</scope>
    <source>
        <strain evidence="5">NBRC 107710</strain>
    </source>
</reference>
<reference evidence="2" key="4">
    <citation type="submission" date="2023-01" db="EMBL/GenBank/DDBJ databases">
        <title>Draft genome sequence of Methylobacterium brachythecii strain NBRC 107710.</title>
        <authorList>
            <person name="Sun Q."/>
            <person name="Mori K."/>
        </authorList>
    </citation>
    <scope>NUCLEOTIDE SEQUENCE</scope>
    <source>
        <strain evidence="2">NBRC 107710</strain>
    </source>
</reference>
<accession>A0A7W6F9C2</accession>
<gene>
    <name evidence="2" type="ORF">GCM10007884_38890</name>
    <name evidence="3" type="ORF">GGR33_004893</name>
</gene>
<feature type="coiled-coil region" evidence="1">
    <location>
        <begin position="268"/>
        <end position="336"/>
    </location>
</feature>
<evidence type="ECO:0000313" key="2">
    <source>
        <dbReference type="EMBL" id="GLS45898.1"/>
    </source>
</evidence>
<organism evidence="3 4">
    <name type="scientific">Methylobacterium brachythecii</name>
    <dbReference type="NCBI Taxonomy" id="1176177"/>
    <lineage>
        <taxon>Bacteria</taxon>
        <taxon>Pseudomonadati</taxon>
        <taxon>Pseudomonadota</taxon>
        <taxon>Alphaproteobacteria</taxon>
        <taxon>Hyphomicrobiales</taxon>
        <taxon>Methylobacteriaceae</taxon>
        <taxon>Methylobacterium</taxon>
    </lineage>
</organism>
<dbReference type="SUPFAM" id="SSF52540">
    <property type="entry name" value="P-loop containing nucleoside triphosphate hydrolases"/>
    <property type="match status" value="1"/>
</dbReference>
<dbReference type="EMBL" id="BSPG01000029">
    <property type="protein sequence ID" value="GLS45898.1"/>
    <property type="molecule type" value="Genomic_DNA"/>
</dbReference>
<dbReference type="Proteomes" id="UP001156881">
    <property type="component" value="Unassembled WGS sequence"/>
</dbReference>
<sequence length="654" mass="72312">MSTATTSVEDWIASIAIKAKASPDEVRTVLDRHGIVAQATLPRRRRLCLAAIRLRGTKRLPEGERAIDFTWDDLTPGLWAVLSDDNFRGKSSLLNIVQAALRGEFPLHIKPDVWSWLSDVEVEFDIDRTRYRVIARKPVGEKDPNLVRATLSRLDEGTWFDIHSGPADETFANAVADNMMEEFGFAKFHAFNKDTGSHTHGWQAIASSLFVSGPGKAVFGEVTRDGIPLRLLQMFMGLPWVSTYSAAATAEKKVGAERERSAAPSPARERLAGRLAAVEAELRAAREAVLDRVDRVALRRDLVARDRMLVNFQTKVEEERDHIAELERQVASAQRSFGTVRRTLQQITDERAAGLVFRELRPVCCPSCDEGIERDRYVDAEAAGTCGLCGSVHVEPEDDTQMLDDLRAEMRDAEAVLARLVAELEAARERRRASEGQRDTTKREIEAIKDELSSAEDADAEVRVRALEAQAAQLGEIIAEQSPAAVAPVADDAEILKHVAKVTKDLYDDTQRDLLKEISVHLTRLSRDFGIKNVESMDWTANGVLNIRQGGTDLTFQSLVAGEKLRLRIAAALAVIEVARLRHYGRHPGLLVLDSPAAQEMTADDFAALMASVRLAVSQADDVQVVVGAVARPELLEVVDGQRTLHAEGDRFLF</sequence>
<evidence type="ECO:0000256" key="1">
    <source>
        <dbReference type="SAM" id="Coils"/>
    </source>
</evidence>
<dbReference type="RefSeq" id="WP_183512625.1">
    <property type="nucleotide sequence ID" value="NZ_BSPG01000029.1"/>
</dbReference>
<keyword evidence="3" id="KW-0378">Hydrolase</keyword>
<feature type="coiled-coil region" evidence="1">
    <location>
        <begin position="403"/>
        <end position="458"/>
    </location>
</feature>
<dbReference type="AlphaFoldDB" id="A0A7W6F9C2"/>
<keyword evidence="1" id="KW-0175">Coiled coil</keyword>
<dbReference type="PANTHER" id="PTHR32114">
    <property type="entry name" value="ABC TRANSPORTER ABCH.3"/>
    <property type="match status" value="1"/>
</dbReference>
<dbReference type="Proteomes" id="UP000517759">
    <property type="component" value="Unassembled WGS sequence"/>
</dbReference>
<dbReference type="Gene3D" id="3.40.50.300">
    <property type="entry name" value="P-loop containing nucleotide triphosphate hydrolases"/>
    <property type="match status" value="1"/>
</dbReference>
<reference evidence="3 4" key="3">
    <citation type="submission" date="2020-08" db="EMBL/GenBank/DDBJ databases">
        <title>Genomic Encyclopedia of Type Strains, Phase IV (KMG-IV): sequencing the most valuable type-strain genomes for metagenomic binning, comparative biology and taxonomic classification.</title>
        <authorList>
            <person name="Goeker M."/>
        </authorList>
    </citation>
    <scope>NUCLEOTIDE SEQUENCE [LARGE SCALE GENOMIC DNA]</scope>
    <source>
        <strain evidence="3 4">DSM 24105</strain>
    </source>
</reference>
<dbReference type="InterPro" id="IPR027417">
    <property type="entry name" value="P-loop_NTPase"/>
</dbReference>
<dbReference type="EMBL" id="JACIDN010000011">
    <property type="protein sequence ID" value="MBB3905360.1"/>
    <property type="molecule type" value="Genomic_DNA"/>
</dbReference>
<comment type="caution">
    <text evidence="3">The sequence shown here is derived from an EMBL/GenBank/DDBJ whole genome shotgun (WGS) entry which is preliminary data.</text>
</comment>
<dbReference type="GO" id="GO:0004519">
    <property type="term" value="F:endonuclease activity"/>
    <property type="evidence" value="ECO:0007669"/>
    <property type="project" value="UniProtKB-KW"/>
</dbReference>